<evidence type="ECO:0000256" key="3">
    <source>
        <dbReference type="ARBA" id="ARBA00022833"/>
    </source>
</evidence>
<keyword evidence="3" id="KW-0862">Zinc</keyword>
<dbReference type="PROSITE" id="PS00463">
    <property type="entry name" value="ZN2_CY6_FUNGAL_1"/>
    <property type="match status" value="1"/>
</dbReference>
<evidence type="ECO:0000256" key="4">
    <source>
        <dbReference type="ARBA" id="ARBA00023015"/>
    </source>
</evidence>
<keyword evidence="8" id="KW-0175">Coiled coil</keyword>
<evidence type="ECO:0000313" key="10">
    <source>
        <dbReference type="EMBL" id="RWQ92643.1"/>
    </source>
</evidence>
<evidence type="ECO:0000256" key="5">
    <source>
        <dbReference type="ARBA" id="ARBA00023125"/>
    </source>
</evidence>
<dbReference type="GO" id="GO:0005634">
    <property type="term" value="C:nucleus"/>
    <property type="evidence" value="ECO:0007669"/>
    <property type="project" value="UniProtKB-SubCell"/>
</dbReference>
<dbReference type="EMBL" id="RCNU01000012">
    <property type="protein sequence ID" value="RWQ92643.1"/>
    <property type="molecule type" value="Genomic_DNA"/>
</dbReference>
<proteinExistence type="predicted"/>
<evidence type="ECO:0000256" key="8">
    <source>
        <dbReference type="SAM" id="Coils"/>
    </source>
</evidence>
<dbReference type="AlphaFoldDB" id="A0A443HLG8"/>
<feature type="coiled-coil region" evidence="8">
    <location>
        <begin position="66"/>
        <end position="93"/>
    </location>
</feature>
<dbReference type="GO" id="GO:0000981">
    <property type="term" value="F:DNA-binding transcription factor activity, RNA polymerase II-specific"/>
    <property type="evidence" value="ECO:0007669"/>
    <property type="project" value="InterPro"/>
</dbReference>
<dbReference type="GO" id="GO:0043565">
    <property type="term" value="F:sequence-specific DNA binding"/>
    <property type="evidence" value="ECO:0007669"/>
    <property type="project" value="TreeGrafter"/>
</dbReference>
<evidence type="ECO:0000256" key="6">
    <source>
        <dbReference type="ARBA" id="ARBA00023163"/>
    </source>
</evidence>
<sequence length="633" mass="71111">MSTASFLENPLLKVSRPVAACSRCRTAKIKCDGKLPACSACEKAGKASSCSGATDEFAKGKERSYVASLEGHCERLERKIREVRRRQQALTQDGSETAQESSITSISAGEFREKARRKEVSDIDDLVGDFGYLSVNATSRDFKGITSRTSFAQLLLTVAMGEPLPRHPSKTLPPRHEATGLLEFYFDNIFTQLPFFAETNFWTSVDAVYQEGGRFAKPFDHWIVRMVLAIASTSFSQQRGDQDQKRALSLVSAALDYSEDVLHPGSIPGIQAILLLAQYSLVDPEHFRSWYLVGCAARVMADLGLHQDLPSGAMAKDRLELRRKVFHCIYSLDRYVSTVSQRAFTFSDDSVSVPLPPITPSSTQPAASYQNHVFLRSTEPAFYLFQIRRILSSGYQEMFFNNHNPSPQPLVLTWTICAKARDWFNKAPKNAPHFFTLLYRLELLYTIVVAVSPSHRDPSICDFSKTILFDRAIDYISQVHHVIGNTGSLPFLTFIDIQRVDYVGRRLIDLLSQDYELLLSNSIPEPPPVPAGTPEPPYLAPEDRINCLGRAVRCFRYIRDILEFSVRKWNAHELLERFELDSTVVRRRLAETPAVYRAPPHTSFVTGENMPLNSSSGGYSGFGPGNMTSRRPY</sequence>
<dbReference type="SMART" id="SM00066">
    <property type="entry name" value="GAL4"/>
    <property type="match status" value="1"/>
</dbReference>
<dbReference type="Proteomes" id="UP000283841">
    <property type="component" value="Unassembled WGS sequence"/>
</dbReference>
<keyword evidence="6" id="KW-0804">Transcription</keyword>
<dbReference type="GeneID" id="39603389"/>
<name>A0A443HLG8_BYSSP</name>
<keyword evidence="2" id="KW-0479">Metal-binding</keyword>
<dbReference type="VEuPathDB" id="FungiDB:C8Q69DRAFT_85305"/>
<accession>A0A443HLG8</accession>
<dbReference type="GO" id="GO:0006351">
    <property type="term" value="P:DNA-templated transcription"/>
    <property type="evidence" value="ECO:0007669"/>
    <property type="project" value="InterPro"/>
</dbReference>
<dbReference type="SMART" id="SM00906">
    <property type="entry name" value="Fungal_trans"/>
    <property type="match status" value="1"/>
</dbReference>
<evidence type="ECO:0000256" key="2">
    <source>
        <dbReference type="ARBA" id="ARBA00022723"/>
    </source>
</evidence>
<organism evidence="10 11">
    <name type="scientific">Byssochlamys spectabilis</name>
    <name type="common">Paecilomyces variotii</name>
    <dbReference type="NCBI Taxonomy" id="264951"/>
    <lineage>
        <taxon>Eukaryota</taxon>
        <taxon>Fungi</taxon>
        <taxon>Dikarya</taxon>
        <taxon>Ascomycota</taxon>
        <taxon>Pezizomycotina</taxon>
        <taxon>Eurotiomycetes</taxon>
        <taxon>Eurotiomycetidae</taxon>
        <taxon>Eurotiales</taxon>
        <taxon>Thermoascaceae</taxon>
        <taxon>Paecilomyces</taxon>
    </lineage>
</organism>
<dbReference type="InterPro" id="IPR001138">
    <property type="entry name" value="Zn2Cys6_DnaBD"/>
</dbReference>
<dbReference type="PANTHER" id="PTHR47782:SF2">
    <property type="entry name" value="TRANSCRIPTION FACTOR, PUTATIVE (AFU_ORTHOLOGUE AFUA_4G12570)-RELATED"/>
    <property type="match status" value="1"/>
</dbReference>
<dbReference type="SUPFAM" id="SSF57701">
    <property type="entry name" value="Zn2/Cys6 DNA-binding domain"/>
    <property type="match status" value="1"/>
</dbReference>
<dbReference type="Pfam" id="PF04082">
    <property type="entry name" value="Fungal_trans"/>
    <property type="match status" value="1"/>
</dbReference>
<evidence type="ECO:0000259" key="9">
    <source>
        <dbReference type="PROSITE" id="PS50048"/>
    </source>
</evidence>
<comment type="subcellular location">
    <subcellularLocation>
        <location evidence="1">Nucleus</location>
    </subcellularLocation>
</comment>
<dbReference type="CDD" id="cd12148">
    <property type="entry name" value="fungal_TF_MHR"/>
    <property type="match status" value="1"/>
</dbReference>
<gene>
    <name evidence="10" type="ORF">C8Q69DRAFT_85305</name>
</gene>
<dbReference type="PROSITE" id="PS50048">
    <property type="entry name" value="ZN2_CY6_FUNGAL_2"/>
    <property type="match status" value="1"/>
</dbReference>
<keyword evidence="11" id="KW-1185">Reference proteome</keyword>
<keyword evidence="7" id="KW-0539">Nucleus</keyword>
<dbReference type="Pfam" id="PF00172">
    <property type="entry name" value="Zn_clus"/>
    <property type="match status" value="1"/>
</dbReference>
<dbReference type="CDD" id="cd00067">
    <property type="entry name" value="GAL4"/>
    <property type="match status" value="1"/>
</dbReference>
<dbReference type="RefSeq" id="XP_028482288.1">
    <property type="nucleotide sequence ID" value="XM_028634112.1"/>
</dbReference>
<dbReference type="STRING" id="264951.A0A443HLG8"/>
<keyword evidence="4" id="KW-0805">Transcription regulation</keyword>
<dbReference type="GO" id="GO:0045944">
    <property type="term" value="P:positive regulation of transcription by RNA polymerase II"/>
    <property type="evidence" value="ECO:0007669"/>
    <property type="project" value="TreeGrafter"/>
</dbReference>
<evidence type="ECO:0000313" key="11">
    <source>
        <dbReference type="Proteomes" id="UP000283841"/>
    </source>
</evidence>
<evidence type="ECO:0000256" key="1">
    <source>
        <dbReference type="ARBA" id="ARBA00004123"/>
    </source>
</evidence>
<dbReference type="PANTHER" id="PTHR47782">
    <property type="entry name" value="ZN(II)2CYS6 TRANSCRIPTION FACTOR (EUROFUNG)-RELATED"/>
    <property type="match status" value="1"/>
</dbReference>
<dbReference type="InterPro" id="IPR052202">
    <property type="entry name" value="Yeast_MetPath_Reg"/>
</dbReference>
<protein>
    <submittedName>
        <fullName evidence="10">Fungal-specific transcription factor domain-containing protein</fullName>
    </submittedName>
</protein>
<dbReference type="GO" id="GO:0008270">
    <property type="term" value="F:zinc ion binding"/>
    <property type="evidence" value="ECO:0007669"/>
    <property type="project" value="InterPro"/>
</dbReference>
<feature type="domain" description="Zn(2)-C6 fungal-type" evidence="9">
    <location>
        <begin position="20"/>
        <end position="51"/>
    </location>
</feature>
<dbReference type="InterPro" id="IPR036864">
    <property type="entry name" value="Zn2-C6_fun-type_DNA-bd_sf"/>
</dbReference>
<reference evidence="10 11" key="1">
    <citation type="journal article" date="2018" name="Front. Microbiol.">
        <title>Genomic and genetic insights into a cosmopolitan fungus, Paecilomyces variotii (Eurotiales).</title>
        <authorList>
            <person name="Urquhart A.S."/>
            <person name="Mondo S.J."/>
            <person name="Makela M.R."/>
            <person name="Hane J.K."/>
            <person name="Wiebenga A."/>
            <person name="He G."/>
            <person name="Mihaltcheva S."/>
            <person name="Pangilinan J."/>
            <person name="Lipzen A."/>
            <person name="Barry K."/>
            <person name="de Vries R.P."/>
            <person name="Grigoriev I.V."/>
            <person name="Idnurm A."/>
        </authorList>
    </citation>
    <scope>NUCLEOTIDE SEQUENCE [LARGE SCALE GENOMIC DNA]</scope>
    <source>
        <strain evidence="10 11">CBS 101075</strain>
    </source>
</reference>
<keyword evidence="5" id="KW-0238">DNA-binding</keyword>
<dbReference type="InterPro" id="IPR007219">
    <property type="entry name" value="XnlR_reg_dom"/>
</dbReference>
<evidence type="ECO:0000256" key="7">
    <source>
        <dbReference type="ARBA" id="ARBA00023242"/>
    </source>
</evidence>
<dbReference type="Gene3D" id="4.10.240.10">
    <property type="entry name" value="Zn(2)-C6 fungal-type DNA-binding domain"/>
    <property type="match status" value="1"/>
</dbReference>
<comment type="caution">
    <text evidence="10">The sequence shown here is derived from an EMBL/GenBank/DDBJ whole genome shotgun (WGS) entry which is preliminary data.</text>
</comment>